<evidence type="ECO:0000313" key="3">
    <source>
        <dbReference type="EMBL" id="KAK5052516.1"/>
    </source>
</evidence>
<keyword evidence="4" id="KW-1185">Reference proteome</keyword>
<evidence type="ECO:0000313" key="4">
    <source>
        <dbReference type="Proteomes" id="UP001358417"/>
    </source>
</evidence>
<feature type="region of interest" description="Disordered" evidence="2">
    <location>
        <begin position="1039"/>
        <end position="1092"/>
    </location>
</feature>
<feature type="region of interest" description="Disordered" evidence="2">
    <location>
        <begin position="374"/>
        <end position="417"/>
    </location>
</feature>
<feature type="compositionally biased region" description="Low complexity" evidence="2">
    <location>
        <begin position="1045"/>
        <end position="1054"/>
    </location>
</feature>
<feature type="compositionally biased region" description="Polar residues" evidence="2">
    <location>
        <begin position="374"/>
        <end position="394"/>
    </location>
</feature>
<proteinExistence type="predicted"/>
<feature type="region of interest" description="Disordered" evidence="2">
    <location>
        <begin position="851"/>
        <end position="874"/>
    </location>
</feature>
<evidence type="ECO:0000256" key="2">
    <source>
        <dbReference type="SAM" id="MobiDB-lite"/>
    </source>
</evidence>
<accession>A0AAV9NC33</accession>
<name>A0AAV9NC33_9EURO</name>
<feature type="region of interest" description="Disordered" evidence="2">
    <location>
        <begin position="913"/>
        <end position="971"/>
    </location>
</feature>
<feature type="compositionally biased region" description="Basic and acidic residues" evidence="2">
    <location>
        <begin position="1055"/>
        <end position="1080"/>
    </location>
</feature>
<feature type="region of interest" description="Disordered" evidence="2">
    <location>
        <begin position="1138"/>
        <end position="1340"/>
    </location>
</feature>
<feature type="region of interest" description="Disordered" evidence="2">
    <location>
        <begin position="187"/>
        <end position="223"/>
    </location>
</feature>
<feature type="compositionally biased region" description="Basic and acidic residues" evidence="2">
    <location>
        <begin position="1317"/>
        <end position="1340"/>
    </location>
</feature>
<feature type="region of interest" description="Disordered" evidence="2">
    <location>
        <begin position="575"/>
        <end position="603"/>
    </location>
</feature>
<feature type="compositionally biased region" description="Basic and acidic residues" evidence="2">
    <location>
        <begin position="1285"/>
        <end position="1310"/>
    </location>
</feature>
<feature type="compositionally biased region" description="Polar residues" evidence="2">
    <location>
        <begin position="1142"/>
        <end position="1152"/>
    </location>
</feature>
<feature type="coiled-coil region" evidence="1">
    <location>
        <begin position="246"/>
        <end position="304"/>
    </location>
</feature>
<dbReference type="GeneID" id="89970589"/>
<reference evidence="3 4" key="1">
    <citation type="submission" date="2023-08" db="EMBL/GenBank/DDBJ databases">
        <title>Black Yeasts Isolated from many extreme environments.</title>
        <authorList>
            <person name="Coleine C."/>
            <person name="Stajich J.E."/>
            <person name="Selbmann L."/>
        </authorList>
    </citation>
    <scope>NUCLEOTIDE SEQUENCE [LARGE SCALE GENOMIC DNA]</scope>
    <source>
        <strain evidence="3 4">CCFEE 5792</strain>
    </source>
</reference>
<sequence length="1340" mass="151906">MAGIGEASAIVGVAQLGFSLAKTLNTLIGDYKDARQTLTRMGAEIESTSLAMERLGDLAKKGRLYGSKGVLEAAGLANRYSDAIVEIRVMLKKKNKPMNPNTVSSDEIELSCFEKIRFAFLKPRLEISQLEVSRIKADLTLTYLSLIALTGDTDAEKKQALSEIPSWTRTLKWANLEFEKAVARQHNNTSGPQPLIGLQALPPPYAVPSHDPGPRHSRQRQSSLIQDNARYPVHKQSSVIQDDVSAEHLKQYIEWAENKHAEAQRKAEELRLQQLQLEKMKRQEEEAAKEKLIAEKAIKQYEEMKRLEAAELAYKQQEKDHDLRQRLQAANVAEDEIDRIMRNAPLMLAGPGRDMNVGVAHTPGAPNGPVALISQDNGGHNNNTLRSQQAQGVRNQRERYSQPLSTPSRLKPAPSMEKPLERPVLEAWCIDQGSQSRFCTPLAEDWLDDFIASKTYKKSSQLMWERYAQLHLWYRKQINDVFEEKQRDAKHKWSMISLHQSKQTRSPFLLRRPSKDSLVQMILVRVPFHSDQKYKTWLNEGEDGGRILPILPSAPLPGPRRPNIELYINEDVDNDIRDPETVQSTGHPADRSDTTPDERTPSQKQATIIIEVFMIDGGYSTILPIVTVDASSLLDGGYEYIETDSDYVIQELVKGSELDSLIDQKYRSIAVIIYDQDFQSMQAAERTSARRYIKQQNFPASNLIRGRFLCFRFVQSDDIGFNGLRGDFVRDSLEGMNTPHKRVELLPLRHEMLPGRHATLARPKETRFDMQRNRSYVLPSSRERDNSFDDYEAVRLPSPVHDYGYPQSSRQIVHPSRFTPAAYGPPAPILINNHVRNDDYAAEREWTVGPRASLSRQRSRHMAPSGAQPHGSYGFEADQRSRYAQARETAITNPFAPGGSRSRSRLYEIDADVRRRRSRSRGSFSDGSYEGFAMRGGNKDSRHYESRERDRFDEIRLPRSRSPPLEDDPYGDVTIVRGAYARGQRSLSPVYREREYISSRPPRPYGFQGVAMEDVDDGEQELQSDKDITAMQLAKITGGMPSNMETTTENTATKTTEEQKPGPLKHEAEKAGPYRERSTYVEDTVDDDDIANRPIEDRIYEIHEEPEPLFVEVEDEFTQRQQPSEPPKAFEASAWTFGLNGKNANHGTTAAPTENKGNKDHNQWDWSTTAKSKAVADDGWGASWGTTSKDKKQKKKKKKGTTTTTVSANSRERHREDSGEEEMPTKGSASRGAGASKAKDDTITEESERERRSRSEESTGWAAGDAVLRRRSRRRRGTSTTDDENSGKAAKDALVRHRRRVSDSTDDEKNWSWASDQKGHYDAWDKRKNTGKENSRYISE</sequence>
<feature type="compositionally biased region" description="Basic and acidic residues" evidence="2">
    <location>
        <begin position="937"/>
        <end position="957"/>
    </location>
</feature>
<comment type="caution">
    <text evidence="3">The sequence shown here is derived from an EMBL/GenBank/DDBJ whole genome shotgun (WGS) entry which is preliminary data.</text>
</comment>
<dbReference type="Proteomes" id="UP001358417">
    <property type="component" value="Unassembled WGS sequence"/>
</dbReference>
<protein>
    <recommendedName>
        <fullName evidence="5">Fungal N-terminal domain-containing protein</fullName>
    </recommendedName>
</protein>
<dbReference type="EMBL" id="JAVRRD010000013">
    <property type="protein sequence ID" value="KAK5052516.1"/>
    <property type="molecule type" value="Genomic_DNA"/>
</dbReference>
<feature type="compositionally biased region" description="Basic residues" evidence="2">
    <location>
        <begin position="1191"/>
        <end position="1200"/>
    </location>
</feature>
<keyword evidence="1" id="KW-0175">Coiled coil</keyword>
<feature type="compositionally biased region" description="Basic and acidic residues" evidence="2">
    <location>
        <begin position="588"/>
        <end position="601"/>
    </location>
</feature>
<dbReference type="RefSeq" id="XP_064706216.1">
    <property type="nucleotide sequence ID" value="XM_064845991.1"/>
</dbReference>
<evidence type="ECO:0008006" key="5">
    <source>
        <dbReference type="Google" id="ProtNLM"/>
    </source>
</evidence>
<evidence type="ECO:0000256" key="1">
    <source>
        <dbReference type="SAM" id="Coils"/>
    </source>
</evidence>
<feature type="compositionally biased region" description="Basic and acidic residues" evidence="2">
    <location>
        <begin position="1237"/>
        <end position="1257"/>
    </location>
</feature>
<organism evidence="3 4">
    <name type="scientific">Exophiala bonariae</name>
    <dbReference type="NCBI Taxonomy" id="1690606"/>
    <lineage>
        <taxon>Eukaryota</taxon>
        <taxon>Fungi</taxon>
        <taxon>Dikarya</taxon>
        <taxon>Ascomycota</taxon>
        <taxon>Pezizomycotina</taxon>
        <taxon>Eurotiomycetes</taxon>
        <taxon>Chaetothyriomycetidae</taxon>
        <taxon>Chaetothyriales</taxon>
        <taxon>Herpotrichiellaceae</taxon>
        <taxon>Exophiala</taxon>
    </lineage>
</organism>
<gene>
    <name evidence="3" type="ORF">LTR84_002380</name>
</gene>
<feature type="compositionally biased region" description="Low complexity" evidence="2">
    <location>
        <begin position="1226"/>
        <end position="1236"/>
    </location>
</feature>